<reference evidence="1 2" key="1">
    <citation type="submission" date="2013-09" db="EMBL/GenBank/DDBJ databases">
        <title>Draft Genome Sequence of five Lactobacillus helveticus strains CIRM-BIA 101T, 103, 104, 951 and 953 isolated from milk product.</title>
        <authorList>
            <person name="Valence F."/>
            <person name="Chuat V."/>
            <person name="Ma L."/>
            <person name="Creno S."/>
            <person name="Falentin H."/>
            <person name="Lortal S."/>
            <person name="Bizet C."/>
            <person name="Clermont D."/>
            <person name="Loux V."/>
            <person name="Bouchier C."/>
            <person name="Cousin S."/>
        </authorList>
    </citation>
    <scope>NUCLEOTIDE SEQUENCE [LARGE SCALE GENOMIC DNA]</scope>
    <source>
        <strain evidence="1 2">CIRM-BIA 953</strain>
    </source>
</reference>
<proteinExistence type="predicted"/>
<comment type="caution">
    <text evidence="1">The sequence shown here is derived from an EMBL/GenBank/DDBJ whole genome shotgun (WGS) entry which is preliminary data.</text>
</comment>
<accession>U4QBD5</accession>
<protein>
    <submittedName>
        <fullName evidence="1">Uncharacterized protein</fullName>
    </submittedName>
</protein>
<dbReference type="EMBL" id="CBUH010000057">
    <property type="protein sequence ID" value="CDI41808.1"/>
    <property type="molecule type" value="Genomic_DNA"/>
</dbReference>
<sequence length="12" mass="1340">MVANTKDFVAPF</sequence>
<evidence type="ECO:0000313" key="2">
    <source>
        <dbReference type="Proteomes" id="UP000017243"/>
    </source>
</evidence>
<organism evidence="1 2">
    <name type="scientific">Lactobacillus helveticus CIRM-BIA 953</name>
    <dbReference type="NCBI Taxonomy" id="1226335"/>
    <lineage>
        <taxon>Bacteria</taxon>
        <taxon>Bacillati</taxon>
        <taxon>Bacillota</taxon>
        <taxon>Bacilli</taxon>
        <taxon>Lactobacillales</taxon>
        <taxon>Lactobacillaceae</taxon>
        <taxon>Lactobacillus</taxon>
    </lineage>
</organism>
<name>U4QBD5_LACHE</name>
<gene>
    <name evidence="1" type="ORF">LHCIRMBIA953_00858</name>
</gene>
<dbReference type="Proteomes" id="UP000017243">
    <property type="component" value="Unassembled WGS sequence"/>
</dbReference>
<evidence type="ECO:0000313" key="1">
    <source>
        <dbReference type="EMBL" id="CDI41808.1"/>
    </source>
</evidence>